<feature type="compositionally biased region" description="Basic residues" evidence="1">
    <location>
        <begin position="505"/>
        <end position="519"/>
    </location>
</feature>
<organism evidence="4 5">
    <name type="scientific">Emiliania huxleyi (strain CCMP1516)</name>
    <dbReference type="NCBI Taxonomy" id="280463"/>
    <lineage>
        <taxon>Eukaryota</taxon>
        <taxon>Haptista</taxon>
        <taxon>Haptophyta</taxon>
        <taxon>Prymnesiophyceae</taxon>
        <taxon>Isochrysidales</taxon>
        <taxon>Noelaerhabdaceae</taxon>
        <taxon>Emiliania</taxon>
    </lineage>
</organism>
<feature type="compositionally biased region" description="Basic and acidic residues" evidence="1">
    <location>
        <begin position="484"/>
        <end position="500"/>
    </location>
</feature>
<dbReference type="GeneID" id="17265884"/>
<dbReference type="PaxDb" id="2903-EOD20339"/>
<name>A0A0D3JA04_EMIH1</name>
<dbReference type="PANTHER" id="PTHR35791">
    <property type="entry name" value="UPF0754 MEMBRANE PROTEIN YHEB"/>
    <property type="match status" value="1"/>
</dbReference>
<keyword evidence="2" id="KW-0472">Membrane</keyword>
<sequence length="626" mass="67351">MSVIGASVLAAALALSPTPHVASGARCHPSFAPRTLVTKTAATPLLAGQPLAVRWQRAGGPPLLSAANGAAGRGLVRSAVVGGAFAALAVAGRGGRLGLLLLQTLAVCWPAWSAVRLWRNGKRRAALTLALSAAARRFCSRWWQYLTIPLFAGAVGWLTNKVAVDMIFYPVEFGGLRLRTYPNQPLGWIGWQGIVPAKAGEMAARITDLVTNKLVDVEVVFRRLSPGKLASLLGPGVDRIAEDIVADIAPAGAAQGVVGAGKAASVRQLVDFDEIVVGGMVREKQLLIDLFQRCGKARPPHAELAFLVNSGFSFGCALGVVQMLIWLLYERAWTLAVGGAVVGYLTNWLALKLIFEPVEPTRFGPWVVQGLFLKRQHEVSEEFAEARPAAMTEKLLSSESIWDSVLHGSGGPKFAALLRARTSEFMSGAAAVVYSGSDPTAFGGAAHWRGLEERASERILQLLPRELPLAHGYIDGALDLKAPHREHAESTPRARREHIEPSASRRYRPRPHAHLRRRLPPPPTPSHRAPPAWHPDTLKTNLRRLSPREFEGLLHPIFQQDELTLLLVGTALGLGVGYVQAVLDARSKRDDPNYDERGRRVEIDVDADSAVSEGADGDGEAPGPAS</sequence>
<keyword evidence="2" id="KW-1133">Transmembrane helix</keyword>
<dbReference type="Proteomes" id="UP000013827">
    <property type="component" value="Unassembled WGS sequence"/>
</dbReference>
<proteinExistence type="predicted"/>
<feature type="transmembrane region" description="Helical" evidence="2">
    <location>
        <begin position="306"/>
        <end position="329"/>
    </location>
</feature>
<dbReference type="RefSeq" id="XP_005772768.1">
    <property type="nucleotide sequence ID" value="XM_005772711.1"/>
</dbReference>
<feature type="region of interest" description="Disordered" evidence="1">
    <location>
        <begin position="484"/>
        <end position="538"/>
    </location>
</feature>
<protein>
    <submittedName>
        <fullName evidence="4">Uncharacterized protein</fullName>
    </submittedName>
</protein>
<dbReference type="EnsemblProtists" id="EOD20339">
    <property type="protein sequence ID" value="EOD20339"/>
    <property type="gene ID" value="EMIHUDRAFT_469968"/>
</dbReference>
<dbReference type="HOGENOM" id="CLU_476884_0_0_1"/>
<reference evidence="5" key="1">
    <citation type="journal article" date="2013" name="Nature">
        <title>Pan genome of the phytoplankton Emiliania underpins its global distribution.</title>
        <authorList>
            <person name="Read B.A."/>
            <person name="Kegel J."/>
            <person name="Klute M.J."/>
            <person name="Kuo A."/>
            <person name="Lefebvre S.C."/>
            <person name="Maumus F."/>
            <person name="Mayer C."/>
            <person name="Miller J."/>
            <person name="Monier A."/>
            <person name="Salamov A."/>
            <person name="Young J."/>
            <person name="Aguilar M."/>
            <person name="Claverie J.M."/>
            <person name="Frickenhaus S."/>
            <person name="Gonzalez K."/>
            <person name="Herman E.K."/>
            <person name="Lin Y.C."/>
            <person name="Napier J."/>
            <person name="Ogata H."/>
            <person name="Sarno A.F."/>
            <person name="Shmutz J."/>
            <person name="Schroeder D."/>
            <person name="de Vargas C."/>
            <person name="Verret F."/>
            <person name="von Dassow P."/>
            <person name="Valentin K."/>
            <person name="Van de Peer Y."/>
            <person name="Wheeler G."/>
            <person name="Dacks J.B."/>
            <person name="Delwiche C.F."/>
            <person name="Dyhrman S.T."/>
            <person name="Glockner G."/>
            <person name="John U."/>
            <person name="Richards T."/>
            <person name="Worden A.Z."/>
            <person name="Zhang X."/>
            <person name="Grigoriev I.V."/>
            <person name="Allen A.E."/>
            <person name="Bidle K."/>
            <person name="Borodovsky M."/>
            <person name="Bowler C."/>
            <person name="Brownlee C."/>
            <person name="Cock J.M."/>
            <person name="Elias M."/>
            <person name="Gladyshev V.N."/>
            <person name="Groth M."/>
            <person name="Guda C."/>
            <person name="Hadaegh A."/>
            <person name="Iglesias-Rodriguez M.D."/>
            <person name="Jenkins J."/>
            <person name="Jones B.M."/>
            <person name="Lawson T."/>
            <person name="Leese F."/>
            <person name="Lindquist E."/>
            <person name="Lobanov A."/>
            <person name="Lomsadze A."/>
            <person name="Malik S.B."/>
            <person name="Marsh M.E."/>
            <person name="Mackinder L."/>
            <person name="Mock T."/>
            <person name="Mueller-Roeber B."/>
            <person name="Pagarete A."/>
            <person name="Parker M."/>
            <person name="Probert I."/>
            <person name="Quesneville H."/>
            <person name="Raines C."/>
            <person name="Rensing S.A."/>
            <person name="Riano-Pachon D.M."/>
            <person name="Richier S."/>
            <person name="Rokitta S."/>
            <person name="Shiraiwa Y."/>
            <person name="Soanes D.M."/>
            <person name="van der Giezen M."/>
            <person name="Wahlund T.M."/>
            <person name="Williams B."/>
            <person name="Wilson W."/>
            <person name="Wolfe G."/>
            <person name="Wurch L.L."/>
        </authorList>
    </citation>
    <scope>NUCLEOTIDE SEQUENCE</scope>
</reference>
<evidence type="ECO:0000256" key="1">
    <source>
        <dbReference type="SAM" id="MobiDB-lite"/>
    </source>
</evidence>
<feature type="region of interest" description="Disordered" evidence="1">
    <location>
        <begin position="589"/>
        <end position="626"/>
    </location>
</feature>
<evidence type="ECO:0000256" key="2">
    <source>
        <dbReference type="SAM" id="Phobius"/>
    </source>
</evidence>
<feature type="chain" id="PRO_5044285567" evidence="3">
    <location>
        <begin position="25"/>
        <end position="626"/>
    </location>
</feature>
<feature type="signal peptide" evidence="3">
    <location>
        <begin position="1"/>
        <end position="24"/>
    </location>
</feature>
<dbReference type="AlphaFoldDB" id="A0A0D3JA04"/>
<evidence type="ECO:0000313" key="4">
    <source>
        <dbReference type="EnsemblProtists" id="EOD20339"/>
    </source>
</evidence>
<keyword evidence="2" id="KW-0812">Transmembrane</keyword>
<evidence type="ECO:0000313" key="5">
    <source>
        <dbReference type="Proteomes" id="UP000013827"/>
    </source>
</evidence>
<dbReference type="KEGG" id="ehx:EMIHUDRAFT_469968"/>
<reference evidence="4" key="2">
    <citation type="submission" date="2024-10" db="UniProtKB">
        <authorList>
            <consortium name="EnsemblProtists"/>
        </authorList>
    </citation>
    <scope>IDENTIFICATION</scope>
</reference>
<dbReference type="PANTHER" id="PTHR35791:SF1">
    <property type="entry name" value="UPF0754 MEMBRANE PROTEIN YHEB"/>
    <property type="match status" value="1"/>
</dbReference>
<keyword evidence="5" id="KW-1185">Reference proteome</keyword>
<accession>A0A0D3JA04</accession>
<dbReference type="eggNOG" id="ENOG502RMTT">
    <property type="taxonomic scope" value="Eukaryota"/>
</dbReference>
<keyword evidence="3" id="KW-0732">Signal</keyword>
<feature type="compositionally biased region" description="Basic and acidic residues" evidence="1">
    <location>
        <begin position="589"/>
        <end position="603"/>
    </location>
</feature>
<feature type="transmembrane region" description="Helical" evidence="2">
    <location>
        <begin position="335"/>
        <end position="355"/>
    </location>
</feature>
<evidence type="ECO:0000256" key="3">
    <source>
        <dbReference type="SAM" id="SignalP"/>
    </source>
</evidence>